<dbReference type="CDD" id="cd04301">
    <property type="entry name" value="NAT_SF"/>
    <property type="match status" value="1"/>
</dbReference>
<evidence type="ECO:0000313" key="2">
    <source>
        <dbReference type="EMBL" id="PVY93874.1"/>
    </source>
</evidence>
<proteinExistence type="predicted"/>
<feature type="domain" description="N-acetyltransferase" evidence="1">
    <location>
        <begin position="29"/>
        <end position="167"/>
    </location>
</feature>
<dbReference type="PANTHER" id="PTHR39173:SF1">
    <property type="entry name" value="ACETYLTRANSFERASE"/>
    <property type="match status" value="1"/>
</dbReference>
<reference evidence="2 3" key="1">
    <citation type="submission" date="2018-04" db="EMBL/GenBank/DDBJ databases">
        <title>Genomic Encyclopedia of Type Strains, Phase IV (KMG-IV): sequencing the most valuable type-strain genomes for metagenomic binning, comparative biology and taxonomic classification.</title>
        <authorList>
            <person name="Goeker M."/>
        </authorList>
    </citation>
    <scope>NUCLEOTIDE SEQUENCE [LARGE SCALE GENOMIC DNA]</scope>
    <source>
        <strain evidence="2 3">DSM 20705</strain>
    </source>
</reference>
<keyword evidence="2" id="KW-0808">Transferase</keyword>
<evidence type="ECO:0000259" key="1">
    <source>
        <dbReference type="PROSITE" id="PS51186"/>
    </source>
</evidence>
<accession>A0A2U1E1P2</accession>
<dbReference type="SUPFAM" id="SSF55729">
    <property type="entry name" value="Acyl-CoA N-acyltransferases (Nat)"/>
    <property type="match status" value="1"/>
</dbReference>
<dbReference type="Proteomes" id="UP000245793">
    <property type="component" value="Unassembled WGS sequence"/>
</dbReference>
<dbReference type="InterPro" id="IPR000182">
    <property type="entry name" value="GNAT_dom"/>
</dbReference>
<name>A0A2U1E1P2_9FIRM</name>
<dbReference type="PROSITE" id="PS51186">
    <property type="entry name" value="GNAT"/>
    <property type="match status" value="1"/>
</dbReference>
<dbReference type="EMBL" id="QEKV01000008">
    <property type="protein sequence ID" value="PVY93874.1"/>
    <property type="molecule type" value="Genomic_DNA"/>
</dbReference>
<organism evidence="2 3">
    <name type="scientific">Ezakiella coagulans</name>
    <dbReference type="NCBI Taxonomy" id="46507"/>
    <lineage>
        <taxon>Bacteria</taxon>
        <taxon>Bacillati</taxon>
        <taxon>Bacillota</taxon>
        <taxon>Tissierellia</taxon>
        <taxon>Ezakiella</taxon>
    </lineage>
</organism>
<dbReference type="PANTHER" id="PTHR39173">
    <property type="entry name" value="ACETYLTRANSFERASE"/>
    <property type="match status" value="1"/>
</dbReference>
<dbReference type="Gene3D" id="3.40.630.30">
    <property type="match status" value="1"/>
</dbReference>
<gene>
    <name evidence="2" type="ORF">C7381_1088</name>
</gene>
<sequence length="169" mass="19470">MKLIQPEAKHEKIVMDFKQKIIDANETFCGVSGLERMDYGEWLKYLLAVSKKETCPEGIVPAYEMIYVDDDETKVYGMINMRFELNDMLLKFGGHIGYSVSPDERRKGYAKAMLSCALEFYKDEGYEKVLITCNKNNIASQKTIESAGGILENIVEDGDIFMKRFWIYL</sequence>
<dbReference type="GO" id="GO:0016747">
    <property type="term" value="F:acyltransferase activity, transferring groups other than amino-acyl groups"/>
    <property type="evidence" value="ECO:0007669"/>
    <property type="project" value="InterPro"/>
</dbReference>
<dbReference type="AlphaFoldDB" id="A0A2U1E1P2"/>
<evidence type="ECO:0000313" key="3">
    <source>
        <dbReference type="Proteomes" id="UP000245793"/>
    </source>
</evidence>
<dbReference type="Pfam" id="PF00583">
    <property type="entry name" value="Acetyltransf_1"/>
    <property type="match status" value="1"/>
</dbReference>
<dbReference type="InterPro" id="IPR016181">
    <property type="entry name" value="Acyl_CoA_acyltransferase"/>
</dbReference>
<keyword evidence="3" id="KW-1185">Reference proteome</keyword>
<comment type="caution">
    <text evidence="2">The sequence shown here is derived from an EMBL/GenBank/DDBJ whole genome shotgun (WGS) entry which is preliminary data.</text>
</comment>
<protein>
    <submittedName>
        <fullName evidence="2">Putative acetyltransferase</fullName>
    </submittedName>
</protein>